<dbReference type="Pfam" id="PF05728">
    <property type="entry name" value="UPF0227"/>
    <property type="match status" value="1"/>
</dbReference>
<evidence type="ECO:0000313" key="1">
    <source>
        <dbReference type="EMBL" id="RUO47041.1"/>
    </source>
</evidence>
<dbReference type="PANTHER" id="PTHR35602">
    <property type="entry name" value="ESTERASE YQIA-RELATED"/>
    <property type="match status" value="1"/>
</dbReference>
<dbReference type="STRING" id="519452.SAMN04488139_1814"/>
<comment type="caution">
    <text evidence="1">The sequence shown here is derived from an EMBL/GenBank/DDBJ whole genome shotgun (WGS) entry which is preliminary data.</text>
</comment>
<evidence type="ECO:0008006" key="3">
    <source>
        <dbReference type="Google" id="ProtNLM"/>
    </source>
</evidence>
<dbReference type="Proteomes" id="UP000286985">
    <property type="component" value="Unassembled WGS sequence"/>
</dbReference>
<dbReference type="SUPFAM" id="SSF53474">
    <property type="entry name" value="alpha/beta-Hydrolases"/>
    <property type="match status" value="1"/>
</dbReference>
<evidence type="ECO:0000313" key="2">
    <source>
        <dbReference type="Proteomes" id="UP000286985"/>
    </source>
</evidence>
<name>A0A432XE71_9GAMM</name>
<dbReference type="AlphaFoldDB" id="A0A432XE71"/>
<organism evidence="1 2">
    <name type="scientific">Pseudidiomarina donghaiensis</name>
    <dbReference type="NCBI Taxonomy" id="519452"/>
    <lineage>
        <taxon>Bacteria</taxon>
        <taxon>Pseudomonadati</taxon>
        <taxon>Pseudomonadota</taxon>
        <taxon>Gammaproteobacteria</taxon>
        <taxon>Alteromonadales</taxon>
        <taxon>Idiomarinaceae</taxon>
        <taxon>Pseudidiomarina</taxon>
    </lineage>
</organism>
<dbReference type="Gene3D" id="3.40.50.1820">
    <property type="entry name" value="alpha/beta hydrolase"/>
    <property type="match status" value="1"/>
</dbReference>
<gene>
    <name evidence="1" type="ORF">CWE24_09950</name>
</gene>
<dbReference type="InterPro" id="IPR029058">
    <property type="entry name" value="AB_hydrolase_fold"/>
</dbReference>
<proteinExistence type="predicted"/>
<dbReference type="OrthoDB" id="9814831at2"/>
<keyword evidence="2" id="KW-1185">Reference proteome</keyword>
<dbReference type="RefSeq" id="WP_092840747.1">
    <property type="nucleotide sequence ID" value="NZ_FPCF01000004.1"/>
</dbReference>
<protein>
    <recommendedName>
        <fullName evidence="3">Esterase YqiA</fullName>
    </recommendedName>
</protein>
<dbReference type="InterPro" id="IPR008886">
    <property type="entry name" value="UPF0227/Esterase_YqiA"/>
</dbReference>
<dbReference type="PANTHER" id="PTHR35602:SF3">
    <property type="entry name" value="ESTERASE YQIA"/>
    <property type="match status" value="1"/>
</dbReference>
<accession>A0A432XE71</accession>
<sequence>MLLYLHGFESSPESLKIIQTREFINSHQAKLPYTTKSAVQLLAPQQPSRMSAIRQVLDELVASQPLTAVMGSSLGGFWTHYVVSQLHQRGRTDVRGVLINPAVQPYNWMPEEAVDRVHPYTQEAYQLDASDRQVLIEAEQSFVDEADLLVLLQAGDERLDYRLARDYYRRQRMVVEQGGDHSFIDFPRYLPAALEFLHVL</sequence>
<reference evidence="2" key="1">
    <citation type="journal article" date="2018" name="Front. Microbiol.">
        <title>Genome-Based Analysis Reveals the Taxonomy and Diversity of the Family Idiomarinaceae.</title>
        <authorList>
            <person name="Liu Y."/>
            <person name="Lai Q."/>
            <person name="Shao Z."/>
        </authorList>
    </citation>
    <scope>NUCLEOTIDE SEQUENCE [LARGE SCALE GENOMIC DNA]</scope>
    <source>
        <strain evidence="2">908033</strain>
    </source>
</reference>
<dbReference type="EMBL" id="PIPU01000005">
    <property type="protein sequence ID" value="RUO47041.1"/>
    <property type="molecule type" value="Genomic_DNA"/>
</dbReference>